<feature type="transmembrane region" description="Helical" evidence="2">
    <location>
        <begin position="131"/>
        <end position="158"/>
    </location>
</feature>
<dbReference type="eggNOG" id="ENOG502RYG1">
    <property type="taxonomic scope" value="Eukaryota"/>
</dbReference>
<dbReference type="PANTHER" id="PTHR28013:SF8">
    <property type="entry name" value="AEL027WP"/>
    <property type="match status" value="1"/>
</dbReference>
<dbReference type="HOGENOM" id="CLU_026237_0_0_1"/>
<feature type="region of interest" description="Disordered" evidence="1">
    <location>
        <begin position="345"/>
        <end position="434"/>
    </location>
</feature>
<evidence type="ECO:0008006" key="5">
    <source>
        <dbReference type="Google" id="ProtNLM"/>
    </source>
</evidence>
<dbReference type="GO" id="GO:0005886">
    <property type="term" value="C:plasma membrane"/>
    <property type="evidence" value="ECO:0007669"/>
    <property type="project" value="EnsemblFungi"/>
</dbReference>
<dbReference type="InParanoid" id="G0V7K1"/>
<dbReference type="GeneID" id="96900928"/>
<dbReference type="InterPro" id="IPR009571">
    <property type="entry name" value="SUR7/Rim9-like_fungi"/>
</dbReference>
<keyword evidence="2" id="KW-1133">Transmembrane helix</keyword>
<dbReference type="RefSeq" id="XP_003673830.1">
    <property type="nucleotide sequence ID" value="XM_003673782.1"/>
</dbReference>
<evidence type="ECO:0000313" key="4">
    <source>
        <dbReference type="Proteomes" id="UP000001640"/>
    </source>
</evidence>
<evidence type="ECO:0000256" key="2">
    <source>
        <dbReference type="SAM" id="Phobius"/>
    </source>
</evidence>
<proteinExistence type="predicted"/>
<dbReference type="PANTHER" id="PTHR28013">
    <property type="entry name" value="PROTEIN DCV1-RELATED"/>
    <property type="match status" value="1"/>
</dbReference>
<evidence type="ECO:0000256" key="1">
    <source>
        <dbReference type="SAM" id="MobiDB-lite"/>
    </source>
</evidence>
<evidence type="ECO:0000313" key="3">
    <source>
        <dbReference type="EMBL" id="CCC67449.1"/>
    </source>
</evidence>
<dbReference type="GO" id="GO:0035838">
    <property type="term" value="C:growing cell tip"/>
    <property type="evidence" value="ECO:0007669"/>
    <property type="project" value="TreeGrafter"/>
</dbReference>
<gene>
    <name evidence="3" type="primary">NCAS0A08910</name>
    <name evidence="3" type="ordered locus">NCAS_0A08910</name>
</gene>
<feature type="transmembrane region" description="Helical" evidence="2">
    <location>
        <begin position="165"/>
        <end position="185"/>
    </location>
</feature>
<keyword evidence="4" id="KW-1185">Reference proteome</keyword>
<feature type="transmembrane region" description="Helical" evidence="2">
    <location>
        <begin position="91"/>
        <end position="119"/>
    </location>
</feature>
<feature type="transmembrane region" description="Helical" evidence="2">
    <location>
        <begin position="12"/>
        <end position="35"/>
    </location>
</feature>
<reference key="2">
    <citation type="submission" date="2011-08" db="EMBL/GenBank/DDBJ databases">
        <title>Genome sequence of Naumovozyma castellii.</title>
        <authorList>
            <person name="Gordon J.L."/>
            <person name="Armisen D."/>
            <person name="Proux-Wera E."/>
            <person name="OhEigeartaigh S.S."/>
            <person name="Byrne K.P."/>
            <person name="Wolfe K.H."/>
        </authorList>
    </citation>
    <scope>NUCLEOTIDE SEQUENCE</scope>
    <source>
        <strain>Type strain:CBS 4309</strain>
    </source>
</reference>
<dbReference type="EMBL" id="HE576752">
    <property type="protein sequence ID" value="CCC67449.1"/>
    <property type="molecule type" value="Genomic_DNA"/>
</dbReference>
<dbReference type="Pfam" id="PF06687">
    <property type="entry name" value="SUR7"/>
    <property type="match status" value="1"/>
</dbReference>
<sequence length="543" mass="59634">MSVSRKSTILFTIIAIAEFVSMAFLIICCVTAPVFKQIGLSKHESITYGVFGYCSNSDSGSTCSKAKASYDPYSLTDSTDSWKMNSNQRKILGKILIVVPIAAGLNFFSFLSITITAVVSLVSSGTTSAVLFALNLLLAILGFLLAALVCIITFLLFYPHMTWCSWLLIPAAALPLLMIPLIFVAHSSGSGSNTDGYDADEATMAILNEVNDSTRFSAADPYKNNNKATVLPDFQHNLISKENTTNTDLSSSLLGEKNGSDATVQAYEVEKSNSILAAEQDKNGRESYAAFSIIDNDSKLNPENKKNAQDMPYGLSASLASSNYSQKNVIQDQKSNKLLEDMLKPSSGLESTNNDHDDDDDKHSDFTSVSQRGVNPNYYNPPLPQQNYQNGPQTRQQPNYQAPYPQPSPNFPQQNGVNRNMNPQQRTMYPQSAGPDNSQAILQNNPNFLPNNGNMNARRANGRPHHNQYPYQQQPNNGFPRNNYGPTMPMNNTARYYPQNNQMPSSIPGGNSMHFKPAYKKRMANNNLPSATSFNAGGAYGFR</sequence>
<keyword evidence="2" id="KW-0472">Membrane</keyword>
<feature type="region of interest" description="Disordered" evidence="1">
    <location>
        <begin position="472"/>
        <end position="509"/>
    </location>
</feature>
<dbReference type="Proteomes" id="UP000001640">
    <property type="component" value="Chromosome 1"/>
</dbReference>
<feature type="compositionally biased region" description="Polar residues" evidence="1">
    <location>
        <begin position="489"/>
        <end position="509"/>
    </location>
</feature>
<dbReference type="GO" id="GO:0000328">
    <property type="term" value="C:fungal-type vacuole lumen"/>
    <property type="evidence" value="ECO:0007669"/>
    <property type="project" value="EnsemblFungi"/>
</dbReference>
<dbReference type="KEGG" id="ncs:NCAS_0A08910"/>
<feature type="compositionally biased region" description="Polar residues" evidence="1">
    <location>
        <begin position="411"/>
        <end position="434"/>
    </location>
</feature>
<name>G0V7K1_NAUCA</name>
<keyword evidence="2" id="KW-0812">Transmembrane</keyword>
<dbReference type="InterPro" id="IPR051380">
    <property type="entry name" value="pH-response_reg_palI/RIM9"/>
</dbReference>
<dbReference type="OrthoDB" id="2354757at2759"/>
<feature type="compositionally biased region" description="Low complexity" evidence="1">
    <location>
        <begin position="385"/>
        <end position="403"/>
    </location>
</feature>
<accession>G0V7K1</accession>
<dbReference type="FunCoup" id="G0V7K1">
    <property type="interactions" value="1"/>
</dbReference>
<dbReference type="GO" id="GO:0032153">
    <property type="term" value="C:cell division site"/>
    <property type="evidence" value="ECO:0007669"/>
    <property type="project" value="TreeGrafter"/>
</dbReference>
<dbReference type="AlphaFoldDB" id="G0V7K1"/>
<reference evidence="4" key="1">
    <citation type="journal article" date="2011" name="Proc. Natl. Acad. Sci. U.S.A.">
        <title>Evolutionary erosion of yeast sex chromosomes by mating-type switching accidents.</title>
        <authorList>
            <person name="Gordon J.L."/>
            <person name="Armisen D."/>
            <person name="Proux-Wera E."/>
            <person name="Oheigeartaigh S.S."/>
            <person name="Byrne K.P."/>
            <person name="Wolfe K.H."/>
        </authorList>
    </citation>
    <scope>NUCLEOTIDE SEQUENCE [LARGE SCALE GENOMIC DNA]</scope>
    <source>
        <strain evidence="4">ATCC 76901 / BCRC 22586 / CBS 4309 / NBRC 1992 / NRRL Y-12630</strain>
    </source>
</reference>
<dbReference type="OMA" id="HKPFTEL"/>
<organism evidence="3 4">
    <name type="scientific">Naumovozyma castellii</name>
    <name type="common">Yeast</name>
    <name type="synonym">Saccharomyces castellii</name>
    <dbReference type="NCBI Taxonomy" id="27288"/>
    <lineage>
        <taxon>Eukaryota</taxon>
        <taxon>Fungi</taxon>
        <taxon>Dikarya</taxon>
        <taxon>Ascomycota</taxon>
        <taxon>Saccharomycotina</taxon>
        <taxon>Saccharomycetes</taxon>
        <taxon>Saccharomycetales</taxon>
        <taxon>Saccharomycetaceae</taxon>
        <taxon>Naumovozyma</taxon>
    </lineage>
</organism>
<protein>
    <recommendedName>
        <fullName evidence="5">PH-response regulator protein palI/RIM9</fullName>
    </recommendedName>
</protein>